<proteinExistence type="predicted"/>
<dbReference type="Pfam" id="PF01522">
    <property type="entry name" value="Polysacc_deac_1"/>
    <property type="match status" value="1"/>
</dbReference>
<organism evidence="4 5">
    <name type="scientific">Helicocarpus griseus UAMH5409</name>
    <dbReference type="NCBI Taxonomy" id="1447875"/>
    <lineage>
        <taxon>Eukaryota</taxon>
        <taxon>Fungi</taxon>
        <taxon>Dikarya</taxon>
        <taxon>Ascomycota</taxon>
        <taxon>Pezizomycotina</taxon>
        <taxon>Eurotiomycetes</taxon>
        <taxon>Eurotiomycetidae</taxon>
        <taxon>Onygenales</taxon>
        <taxon>Ajellomycetaceae</taxon>
        <taxon>Helicocarpus</taxon>
    </lineage>
</organism>
<dbReference type="EMBL" id="PDNB01000196">
    <property type="protein sequence ID" value="PGG99852.1"/>
    <property type="molecule type" value="Genomic_DNA"/>
</dbReference>
<protein>
    <recommendedName>
        <fullName evidence="3">NodB homology domain-containing protein</fullName>
    </recommendedName>
</protein>
<dbReference type="GO" id="GO:0005975">
    <property type="term" value="P:carbohydrate metabolic process"/>
    <property type="evidence" value="ECO:0007669"/>
    <property type="project" value="InterPro"/>
</dbReference>
<keyword evidence="5" id="KW-1185">Reference proteome</keyword>
<dbReference type="Gene3D" id="3.20.20.370">
    <property type="entry name" value="Glycoside hydrolase/deacetylase"/>
    <property type="match status" value="1"/>
</dbReference>
<feature type="region of interest" description="Disordered" evidence="1">
    <location>
        <begin position="213"/>
        <end position="233"/>
    </location>
</feature>
<reference evidence="4 5" key="1">
    <citation type="submission" date="2017-10" db="EMBL/GenBank/DDBJ databases">
        <title>Comparative genomics in systemic dimorphic fungi from Ajellomycetaceae.</title>
        <authorList>
            <person name="Munoz J.F."/>
            <person name="Mcewen J.G."/>
            <person name="Clay O.K."/>
            <person name="Cuomo C.A."/>
        </authorList>
    </citation>
    <scope>NUCLEOTIDE SEQUENCE [LARGE SCALE GENOMIC DNA]</scope>
    <source>
        <strain evidence="4 5">UAMH5409</strain>
    </source>
</reference>
<feature type="domain" description="NodB homology" evidence="3">
    <location>
        <begin position="349"/>
        <end position="453"/>
    </location>
</feature>
<accession>A0A2B7WTC5</accession>
<dbReference type="PANTHER" id="PTHR47561:SF2">
    <property type="entry name" value="HYPOTHETICAL POLYSACCHARIDE DEACETYLASE (EUROFUNG)"/>
    <property type="match status" value="1"/>
</dbReference>
<dbReference type="Pfam" id="PF13561">
    <property type="entry name" value="adh_short_C2"/>
    <property type="match status" value="1"/>
</dbReference>
<feature type="signal peptide" evidence="2">
    <location>
        <begin position="1"/>
        <end position="22"/>
    </location>
</feature>
<dbReference type="InterPro" id="IPR037950">
    <property type="entry name" value="PgdA-like"/>
</dbReference>
<dbReference type="STRING" id="1447875.A0A2B7WTC5"/>
<dbReference type="PRINTS" id="PR00081">
    <property type="entry name" value="GDHRDH"/>
</dbReference>
<dbReference type="Gene3D" id="3.40.50.720">
    <property type="entry name" value="NAD(P)-binding Rossmann-like Domain"/>
    <property type="match status" value="1"/>
</dbReference>
<dbReference type="InterPro" id="IPR011330">
    <property type="entry name" value="Glyco_hydro/deAcase_b/a-brl"/>
</dbReference>
<gene>
    <name evidence="4" type="ORF">AJ79_08404</name>
</gene>
<dbReference type="InterPro" id="IPR002347">
    <property type="entry name" value="SDR_fam"/>
</dbReference>
<evidence type="ECO:0000313" key="4">
    <source>
        <dbReference type="EMBL" id="PGG99852.1"/>
    </source>
</evidence>
<dbReference type="Proteomes" id="UP000223968">
    <property type="component" value="Unassembled WGS sequence"/>
</dbReference>
<feature type="chain" id="PRO_5013129449" description="NodB homology domain-containing protein" evidence="2">
    <location>
        <begin position="23"/>
        <end position="604"/>
    </location>
</feature>
<evidence type="ECO:0000256" key="2">
    <source>
        <dbReference type="SAM" id="SignalP"/>
    </source>
</evidence>
<dbReference type="GO" id="GO:0016810">
    <property type="term" value="F:hydrolase activity, acting on carbon-nitrogen (but not peptide) bonds"/>
    <property type="evidence" value="ECO:0007669"/>
    <property type="project" value="InterPro"/>
</dbReference>
<comment type="caution">
    <text evidence="4">The sequence shown here is derived from an EMBL/GenBank/DDBJ whole genome shotgun (WGS) entry which is preliminary data.</text>
</comment>
<sequence length="604" mass="66885">MSIPASFLGLEGLSVFVTGAAGVIGSHAVREFLDQGCRVTAHDVRPIDSTSFESDSNRLHIVCGDIADEVSIQSCMASAVRKFGPINILVANAWIPDEQDDRPLWEMPLDLWERSYRTNVRGTFLTIKHFLLATLPAQGDSGKALENLAIIVTGSDLTASKKGNVGYAAAKAHDLYGMIEKVKHDILKLNSKSRINVVEPGWVDTSPIEGSLDRLKGSDAESQATGPAKGTATPEDVTKAMAFLASHHAASHISGQCLVVDGDMKGRLVWKNNEIVLFGSNTERDSISTVSQVSNTGIPAAISLNSKPKIRVALSVDLDAVSGWLGTGTHPDNVLADYSAGFFAARVGVPRLLKLFKKLQLADRCTWFIPGHSAESFKEEVMEVVQTGCEIAVHGYAHEGAYQLTVEQEREVLEKCIEVSTSLTGRRPVGYRAPLYQVRESTLDLLEEYGFEYDASLTDQDCHPFFAPCRPPLKAIDFGQSASSWMHPIPKTTGARNDRRPLVEVPCNWYMEDMTPMQFLPHAPNSHGYVDVRVIEQLWKDRFLWLLENEQDPIFPLIMHPDTSGMAHVIGMIERIIKWFKSWGQDVEFCQTREIAKRFRSENF</sequence>
<dbReference type="InterPro" id="IPR036291">
    <property type="entry name" value="NAD(P)-bd_dom_sf"/>
</dbReference>
<dbReference type="SUPFAM" id="SSF51735">
    <property type="entry name" value="NAD(P)-binding Rossmann-fold domains"/>
    <property type="match status" value="1"/>
</dbReference>
<keyword evidence="2" id="KW-0732">Signal</keyword>
<dbReference type="SUPFAM" id="SSF88713">
    <property type="entry name" value="Glycoside hydrolase/deacetylase"/>
    <property type="match status" value="1"/>
</dbReference>
<dbReference type="OrthoDB" id="504708at2759"/>
<name>A0A2B7WTC5_9EURO</name>
<evidence type="ECO:0000256" key="1">
    <source>
        <dbReference type="SAM" id="MobiDB-lite"/>
    </source>
</evidence>
<dbReference type="InterPro" id="IPR002509">
    <property type="entry name" value="NODB_dom"/>
</dbReference>
<evidence type="ECO:0000259" key="3">
    <source>
        <dbReference type="Pfam" id="PF01522"/>
    </source>
</evidence>
<dbReference type="CDD" id="cd10938">
    <property type="entry name" value="CE4_HpPgdA_like"/>
    <property type="match status" value="1"/>
</dbReference>
<dbReference type="PANTHER" id="PTHR47561">
    <property type="entry name" value="POLYSACCHARIDE DEACETYLASE FAMILY PROTEIN (AFU_ORTHOLOGUE AFUA_6G05030)"/>
    <property type="match status" value="1"/>
</dbReference>
<dbReference type="CDD" id="cd05233">
    <property type="entry name" value="SDR_c"/>
    <property type="match status" value="1"/>
</dbReference>
<evidence type="ECO:0000313" key="5">
    <source>
        <dbReference type="Proteomes" id="UP000223968"/>
    </source>
</evidence>
<dbReference type="AlphaFoldDB" id="A0A2B7WTC5"/>